<reference evidence="1 2" key="1">
    <citation type="submission" date="2016-01" db="EMBL/GenBank/DDBJ databases">
        <authorList>
            <person name="Regsiter A."/>
            <person name="william w."/>
        </authorList>
    </citation>
    <scope>NUCLEOTIDE SEQUENCE [LARGE SCALE GENOMIC DNA]</scope>
    <source>
        <strain evidence="1 2">CFBP 5494</strain>
    </source>
</reference>
<dbReference type="RefSeq" id="WP_208617151.1">
    <property type="nucleotide sequence ID" value="NZ_LT009719.1"/>
</dbReference>
<proteinExistence type="predicted"/>
<dbReference type="Proteomes" id="UP000191933">
    <property type="component" value="Unassembled WGS sequence"/>
</dbReference>
<name>A0A9W5B591_9HYPH</name>
<dbReference type="AlphaFoldDB" id="A0A9W5B591"/>
<sequence length="173" mass="18924">MSGRLITFRESVLTEIKRILPNIKSCEAQFGRFDLSELEREMIRAPGVRLAILRSPLAWQPNGQAEAALSMVAFVITEGSKREEDGWNTAEAIGTLLHPGQLWGMTKLTAPSSVVIQPIISAAVKQRGVGVMSVEWNQTLRQLGDGLFGPDGVVISEFQVNGERIDMPEAGHV</sequence>
<dbReference type="EMBL" id="FBVY01000036">
    <property type="protein sequence ID" value="CUW99319.1"/>
    <property type="molecule type" value="Genomic_DNA"/>
</dbReference>
<organism evidence="1 2">
    <name type="scientific">Agrobacterium genomosp. 2 str. CFBP 5494</name>
    <dbReference type="NCBI Taxonomy" id="1183436"/>
    <lineage>
        <taxon>Bacteria</taxon>
        <taxon>Pseudomonadati</taxon>
        <taxon>Pseudomonadota</taxon>
        <taxon>Alphaproteobacteria</taxon>
        <taxon>Hyphomicrobiales</taxon>
        <taxon>Rhizobiaceae</taxon>
        <taxon>Rhizobium/Agrobacterium group</taxon>
        <taxon>Agrobacterium</taxon>
        <taxon>Agrobacterium tumefaciens complex</taxon>
    </lineage>
</organism>
<gene>
    <name evidence="1" type="ORF">AGR2A_Lc70076</name>
</gene>
<accession>A0A9W5B591</accession>
<evidence type="ECO:0000313" key="1">
    <source>
        <dbReference type="EMBL" id="CUW99319.1"/>
    </source>
</evidence>
<evidence type="ECO:0000313" key="2">
    <source>
        <dbReference type="Proteomes" id="UP000191933"/>
    </source>
</evidence>
<protein>
    <submittedName>
        <fullName evidence="1">Uncharacterized protein</fullName>
    </submittedName>
</protein>
<comment type="caution">
    <text evidence="1">The sequence shown here is derived from an EMBL/GenBank/DDBJ whole genome shotgun (WGS) entry which is preliminary data.</text>
</comment>
<keyword evidence="2" id="KW-1185">Reference proteome</keyword>